<dbReference type="InterPro" id="IPR021852">
    <property type="entry name" value="DUF3456"/>
</dbReference>
<dbReference type="GO" id="GO:0005783">
    <property type="term" value="C:endoplasmic reticulum"/>
    <property type="evidence" value="ECO:0007669"/>
    <property type="project" value="TreeGrafter"/>
</dbReference>
<comment type="similarity">
    <text evidence="1">Belongs to the canopy family.</text>
</comment>
<keyword evidence="5" id="KW-1185">Reference proteome</keyword>
<keyword evidence="2" id="KW-0732">Signal</keyword>
<evidence type="ECO:0000313" key="5">
    <source>
        <dbReference type="Proteomes" id="UP001159042"/>
    </source>
</evidence>
<dbReference type="AlphaFoldDB" id="A0AAV8WDP2"/>
<feature type="chain" id="PRO_5043451562" description="DUF3456 domain-containing protein" evidence="2">
    <location>
        <begin position="19"/>
        <end position="191"/>
    </location>
</feature>
<name>A0AAV8WDP2_9CUCU</name>
<dbReference type="InterPro" id="IPR042415">
    <property type="entry name" value="CNPY"/>
</dbReference>
<organism evidence="4 5">
    <name type="scientific">Exocentrus adspersus</name>
    <dbReference type="NCBI Taxonomy" id="1586481"/>
    <lineage>
        <taxon>Eukaryota</taxon>
        <taxon>Metazoa</taxon>
        <taxon>Ecdysozoa</taxon>
        <taxon>Arthropoda</taxon>
        <taxon>Hexapoda</taxon>
        <taxon>Insecta</taxon>
        <taxon>Pterygota</taxon>
        <taxon>Neoptera</taxon>
        <taxon>Endopterygota</taxon>
        <taxon>Coleoptera</taxon>
        <taxon>Polyphaga</taxon>
        <taxon>Cucujiformia</taxon>
        <taxon>Chrysomeloidea</taxon>
        <taxon>Cerambycidae</taxon>
        <taxon>Lamiinae</taxon>
        <taxon>Acanthocinini</taxon>
        <taxon>Exocentrus</taxon>
    </lineage>
</organism>
<dbReference type="PANTHER" id="PTHR13341">
    <property type="entry name" value="MIR-INTERACTING SAPOSIN-LIKE PROTEIN"/>
    <property type="match status" value="1"/>
</dbReference>
<comment type="caution">
    <text evidence="4">The sequence shown here is derived from an EMBL/GenBank/DDBJ whole genome shotgun (WGS) entry which is preliminary data.</text>
</comment>
<dbReference type="PANTHER" id="PTHR13341:SF2">
    <property type="entry name" value="PROTEIN SEELE"/>
    <property type="match status" value="1"/>
</dbReference>
<evidence type="ECO:0000256" key="2">
    <source>
        <dbReference type="SAM" id="SignalP"/>
    </source>
</evidence>
<dbReference type="Proteomes" id="UP001159042">
    <property type="component" value="Unassembled WGS sequence"/>
</dbReference>
<proteinExistence type="inferred from homology"/>
<evidence type="ECO:0000259" key="3">
    <source>
        <dbReference type="Pfam" id="PF11938"/>
    </source>
</evidence>
<feature type="domain" description="DUF3456" evidence="3">
    <location>
        <begin position="33"/>
        <end position="178"/>
    </location>
</feature>
<feature type="signal peptide" evidence="2">
    <location>
        <begin position="1"/>
        <end position="18"/>
    </location>
</feature>
<accession>A0AAV8WDP2</accession>
<gene>
    <name evidence="4" type="ORF">NQ315_007234</name>
</gene>
<protein>
    <recommendedName>
        <fullName evidence="3">DUF3456 domain-containing protein</fullName>
    </recommendedName>
</protein>
<sequence length="191" mass="21970">MQCLYLALFSVFVYYAQAQSLVQDAKYNNKELRCLVCQKSIEELEAEIKKIDPESTVDVGGYRLDAEGNYNHKTVSMAKSEIHLSEMMETVCKKMDNYVRALWKSNGTLTLFTMLSPDGTMNGDFDSVDLIQDMDLNESLKYYCEGIVEEYEEILIKLYQQEAEDVKTRFCFTETGVCPASADYVTRREEL</sequence>
<dbReference type="Pfam" id="PF11938">
    <property type="entry name" value="DUF3456"/>
    <property type="match status" value="1"/>
</dbReference>
<dbReference type="EMBL" id="JANEYG010000003">
    <property type="protein sequence ID" value="KAJ8924438.1"/>
    <property type="molecule type" value="Genomic_DNA"/>
</dbReference>
<reference evidence="4 5" key="1">
    <citation type="journal article" date="2023" name="Insect Mol. Biol.">
        <title>Genome sequencing provides insights into the evolution of gene families encoding plant cell wall-degrading enzymes in longhorned beetles.</title>
        <authorList>
            <person name="Shin N.R."/>
            <person name="Okamura Y."/>
            <person name="Kirsch R."/>
            <person name="Pauchet Y."/>
        </authorList>
    </citation>
    <scope>NUCLEOTIDE SEQUENCE [LARGE SCALE GENOMIC DNA]</scope>
    <source>
        <strain evidence="4">EAD_L_NR</strain>
    </source>
</reference>
<evidence type="ECO:0000256" key="1">
    <source>
        <dbReference type="ARBA" id="ARBA00007285"/>
    </source>
</evidence>
<evidence type="ECO:0000313" key="4">
    <source>
        <dbReference type="EMBL" id="KAJ8924438.1"/>
    </source>
</evidence>